<dbReference type="Proteomes" id="UP000320762">
    <property type="component" value="Unassembled WGS sequence"/>
</dbReference>
<dbReference type="InterPro" id="IPR042171">
    <property type="entry name" value="Acyl-CoA_hotdog"/>
</dbReference>
<dbReference type="Pfam" id="PF20789">
    <property type="entry name" value="4HBT_3C"/>
    <property type="match status" value="1"/>
</dbReference>
<comment type="similarity">
    <text evidence="1">Belongs to the C/M/P thioester hydrolase family.</text>
</comment>
<dbReference type="GO" id="GO:0047617">
    <property type="term" value="F:fatty acyl-CoA hydrolase activity"/>
    <property type="evidence" value="ECO:0007669"/>
    <property type="project" value="InterPro"/>
</dbReference>
<evidence type="ECO:0000259" key="4">
    <source>
        <dbReference type="Pfam" id="PF20789"/>
    </source>
</evidence>
<name>A0A550C5P5_9AGAR</name>
<accession>A0A550C5P5</accession>
<dbReference type="InterPro" id="IPR049450">
    <property type="entry name" value="ACOT8-like_C"/>
</dbReference>
<dbReference type="CDD" id="cd03444">
    <property type="entry name" value="Thioesterase_II_repeat1"/>
    <property type="match status" value="1"/>
</dbReference>
<evidence type="ECO:0000313" key="6">
    <source>
        <dbReference type="Proteomes" id="UP000320762"/>
    </source>
</evidence>
<dbReference type="CDD" id="cd03445">
    <property type="entry name" value="Thioesterase_II_repeat2"/>
    <property type="match status" value="1"/>
</dbReference>
<dbReference type="EMBL" id="VDMD01000023">
    <property type="protein sequence ID" value="TRM60128.1"/>
    <property type="molecule type" value="Genomic_DNA"/>
</dbReference>
<dbReference type="SUPFAM" id="SSF54637">
    <property type="entry name" value="Thioesterase/thiol ester dehydrase-isomerase"/>
    <property type="match status" value="2"/>
</dbReference>
<gene>
    <name evidence="5" type="ORF">BD626DRAFT_407855</name>
</gene>
<dbReference type="Gene3D" id="2.40.160.210">
    <property type="entry name" value="Acyl-CoA thioesterase, double hotdog domain"/>
    <property type="match status" value="1"/>
</dbReference>
<dbReference type="InterPro" id="IPR049449">
    <property type="entry name" value="TesB_ACOT8-like_N"/>
</dbReference>
<reference evidence="5 6" key="1">
    <citation type="journal article" date="2019" name="New Phytol.">
        <title>Comparative genomics reveals unique wood-decay strategies and fruiting body development in the Schizophyllaceae.</title>
        <authorList>
            <person name="Almasi E."/>
            <person name="Sahu N."/>
            <person name="Krizsan K."/>
            <person name="Balint B."/>
            <person name="Kovacs G.M."/>
            <person name="Kiss B."/>
            <person name="Cseklye J."/>
            <person name="Drula E."/>
            <person name="Henrissat B."/>
            <person name="Nagy I."/>
            <person name="Chovatia M."/>
            <person name="Adam C."/>
            <person name="LaButti K."/>
            <person name="Lipzen A."/>
            <person name="Riley R."/>
            <person name="Grigoriev I.V."/>
            <person name="Nagy L.G."/>
        </authorList>
    </citation>
    <scope>NUCLEOTIDE SEQUENCE [LARGE SCALE GENOMIC DNA]</scope>
    <source>
        <strain evidence="5 6">NL-1724</strain>
    </source>
</reference>
<evidence type="ECO:0000259" key="3">
    <source>
        <dbReference type="Pfam" id="PF13622"/>
    </source>
</evidence>
<dbReference type="AlphaFoldDB" id="A0A550C5P5"/>
<dbReference type="STRING" id="97359.A0A550C5P5"/>
<dbReference type="PANTHER" id="PTHR11066">
    <property type="entry name" value="ACYL-COA THIOESTERASE"/>
    <property type="match status" value="1"/>
</dbReference>
<proteinExistence type="inferred from homology"/>
<comment type="caution">
    <text evidence="5">The sequence shown here is derived from an EMBL/GenBank/DDBJ whole genome shotgun (WGS) entry which is preliminary data.</text>
</comment>
<dbReference type="InterPro" id="IPR003703">
    <property type="entry name" value="Acyl_CoA_thio"/>
</dbReference>
<evidence type="ECO:0000313" key="5">
    <source>
        <dbReference type="EMBL" id="TRM60128.1"/>
    </source>
</evidence>
<organism evidence="5 6">
    <name type="scientific">Schizophyllum amplum</name>
    <dbReference type="NCBI Taxonomy" id="97359"/>
    <lineage>
        <taxon>Eukaryota</taxon>
        <taxon>Fungi</taxon>
        <taxon>Dikarya</taxon>
        <taxon>Basidiomycota</taxon>
        <taxon>Agaricomycotina</taxon>
        <taxon>Agaricomycetes</taxon>
        <taxon>Agaricomycetidae</taxon>
        <taxon>Agaricales</taxon>
        <taxon>Schizophyllaceae</taxon>
        <taxon>Schizophyllum</taxon>
    </lineage>
</organism>
<sequence length="316" mass="34943">MTAEAPLKEVEHELISTALEVEELDVNIFRSKSLWVPAYARGVFGGQVISQALVSATKSVDAAFGLHSLHCYFLTSASPATPILYTVERVRQGRSYVTRVVKAAQKGHIIFVMMCSFQKPEPWQPQYQWVMPNVPPPEACMLEEDRYRQAVNDPALNPKTRAYMGDLAVERARSPIAIKVAKNRWVNEDGSSQYAYWFQARDIPSYEAPYQKCILGYLSDLRLIGTVAQTLGLKGYALASGAQALGMSSTLDHSIYYYSDSFDCGDWLLYVMTASRAGSGRGVAHGQLYTKDGTLVAITSQEGVVRADIRAPPAKL</sequence>
<dbReference type="InterPro" id="IPR029069">
    <property type="entry name" value="HotDog_dom_sf"/>
</dbReference>
<feature type="domain" description="Acyl-CoA thioesterase-like C-terminal" evidence="4">
    <location>
        <begin position="173"/>
        <end position="305"/>
    </location>
</feature>
<dbReference type="Pfam" id="PF13622">
    <property type="entry name" value="4HBT_3"/>
    <property type="match status" value="1"/>
</dbReference>
<evidence type="ECO:0000256" key="2">
    <source>
        <dbReference type="ARBA" id="ARBA00022801"/>
    </source>
</evidence>
<dbReference type="GO" id="GO:0009062">
    <property type="term" value="P:fatty acid catabolic process"/>
    <property type="evidence" value="ECO:0007669"/>
    <property type="project" value="TreeGrafter"/>
</dbReference>
<evidence type="ECO:0000256" key="1">
    <source>
        <dbReference type="ARBA" id="ARBA00006538"/>
    </source>
</evidence>
<dbReference type="GO" id="GO:0006637">
    <property type="term" value="P:acyl-CoA metabolic process"/>
    <property type="evidence" value="ECO:0007669"/>
    <property type="project" value="InterPro"/>
</dbReference>
<keyword evidence="2" id="KW-0378">Hydrolase</keyword>
<feature type="domain" description="Acyl-CoA thioesterase-like N-terminal HotDog" evidence="3">
    <location>
        <begin position="35"/>
        <end position="118"/>
    </location>
</feature>
<keyword evidence="6" id="KW-1185">Reference proteome</keyword>
<dbReference type="GO" id="GO:0005782">
    <property type="term" value="C:peroxisomal matrix"/>
    <property type="evidence" value="ECO:0007669"/>
    <property type="project" value="UniProtKB-SubCell"/>
</dbReference>
<dbReference type="OrthoDB" id="68328at2759"/>
<protein>
    <submittedName>
        <fullName evidence="5">Thioesterase-like superfamily-domain-containing protein</fullName>
    </submittedName>
</protein>
<dbReference type="PANTHER" id="PTHR11066:SF34">
    <property type="entry name" value="ACYL-COENZYME A THIOESTERASE 8"/>
    <property type="match status" value="1"/>
</dbReference>